<gene>
    <name evidence="14" type="ORF">HND93_05305</name>
</gene>
<proteinExistence type="inferred from homology"/>
<dbReference type="InterPro" id="IPR003660">
    <property type="entry name" value="HAMP_dom"/>
</dbReference>
<keyword evidence="5 10" id="KW-1133">Transmembrane helix</keyword>
<keyword evidence="3" id="KW-0997">Cell inner membrane</keyword>
<keyword evidence="15" id="KW-1185">Reference proteome</keyword>
<dbReference type="PANTHER" id="PTHR32089">
    <property type="entry name" value="METHYL-ACCEPTING CHEMOTAXIS PROTEIN MCPB"/>
    <property type="match status" value="1"/>
</dbReference>
<reference evidence="14 15" key="1">
    <citation type="submission" date="2020-05" db="EMBL/GenBank/DDBJ databases">
        <title>Azospirillum oleiclasticum sp. nov, a nitrogen-fixing and heavy crude oil-emulsifying bacterium isolated from the crude oil of Yumen Oilfield.</title>
        <authorList>
            <person name="Wu D."/>
            <person name="Cai M."/>
            <person name="Zhang X."/>
        </authorList>
    </citation>
    <scope>NUCLEOTIDE SEQUENCE [LARGE SCALE GENOMIC DNA]</scope>
    <source>
        <strain evidence="14 15">ROY-1-1-2</strain>
    </source>
</reference>
<comment type="caution">
    <text evidence="14">The sequence shown here is derived from an EMBL/GenBank/DDBJ whole genome shotgun (WGS) entry which is preliminary data.</text>
</comment>
<dbReference type="SMART" id="SM00304">
    <property type="entry name" value="HAMP"/>
    <property type="match status" value="1"/>
</dbReference>
<feature type="domain" description="T-SNARE coiled-coil homology" evidence="12">
    <location>
        <begin position="458"/>
        <end position="520"/>
    </location>
</feature>
<evidence type="ECO:0000256" key="1">
    <source>
        <dbReference type="ARBA" id="ARBA00004429"/>
    </source>
</evidence>
<organism evidence="14 15">
    <name type="scientific">Azospirillum oleiclasticum</name>
    <dbReference type="NCBI Taxonomy" id="2735135"/>
    <lineage>
        <taxon>Bacteria</taxon>
        <taxon>Pseudomonadati</taxon>
        <taxon>Pseudomonadota</taxon>
        <taxon>Alphaproteobacteria</taxon>
        <taxon>Rhodospirillales</taxon>
        <taxon>Azospirillaceae</taxon>
        <taxon>Azospirillum</taxon>
    </lineage>
</organism>
<evidence type="ECO:0000256" key="5">
    <source>
        <dbReference type="ARBA" id="ARBA00022989"/>
    </source>
</evidence>
<evidence type="ECO:0000313" key="15">
    <source>
        <dbReference type="Proteomes" id="UP000584642"/>
    </source>
</evidence>
<accession>A0ABX2T5K0</accession>
<keyword evidence="6 10" id="KW-0472">Membrane</keyword>
<comment type="similarity">
    <text evidence="8">Belongs to the methyl-accepting chemotaxis (MCP) protein family.</text>
</comment>
<evidence type="ECO:0000256" key="10">
    <source>
        <dbReference type="SAM" id="Phobius"/>
    </source>
</evidence>
<dbReference type="Pfam" id="PF17200">
    <property type="entry name" value="sCache_2"/>
    <property type="match status" value="1"/>
</dbReference>
<dbReference type="CDD" id="cd06225">
    <property type="entry name" value="HAMP"/>
    <property type="match status" value="1"/>
</dbReference>
<feature type="domain" description="Methyl-accepting transducer" evidence="11">
    <location>
        <begin position="306"/>
        <end position="542"/>
    </location>
</feature>
<keyword evidence="2" id="KW-1003">Cell membrane</keyword>
<evidence type="ECO:0000259" key="12">
    <source>
        <dbReference type="PROSITE" id="PS50192"/>
    </source>
</evidence>
<sequence length="562" mass="59446">MSTRTLSLRTKLLSLVGMTFGVVCFVAASGLWINYHQMYEDRVASLRAIVETAHGVAASLEAEVAKGTLSREEAQRRFTATLTAMRYGAGEYIFVNDFDSVGVVHPARPESVGKDMSGLKDSNGFPFARAMSDLAKGKGEGVIEYWWPKAGGVEPQPKAAYVKAFVPWRYAIGTGVYMDDLWDDFATHALWLIAIITLLTLPLVLAVGYVGLSVSGTIRRMGERMRRLAAGDLDQSFAEAARGDEIGEMARAVEVFRDNAVAKRKLEEERAEAGQRAESDKRRSLHHLADTFERTVGGVLGAVMQETAAMQVKTNSMTAATAETDRLAATMAAATGQTAANVQLVATTSEELSHSIDEIARQVTRSSEIASQAVGQADRANERISGLAEAVERIGAVVGLINSIASQTNLLALNATIEAARAGEAGKGFAVVAGEVKHLASQTAKATEEIGAQVAAIQAATGDTVTEINGVGQIIARMNQIASAIASAVEEQGAATREIARNIQQAAVGTTEVSSSITGVTAAADQSGKVARDLHDSFSQLSGQAGALKTEVERFLATVRAA</sequence>
<dbReference type="PANTHER" id="PTHR32089:SF112">
    <property type="entry name" value="LYSOZYME-LIKE PROTEIN-RELATED"/>
    <property type="match status" value="1"/>
</dbReference>
<dbReference type="InterPro" id="IPR004089">
    <property type="entry name" value="MCPsignal_dom"/>
</dbReference>
<dbReference type="InterPro" id="IPR000727">
    <property type="entry name" value="T_SNARE_dom"/>
</dbReference>
<dbReference type="SMART" id="SM00283">
    <property type="entry name" value="MA"/>
    <property type="match status" value="1"/>
</dbReference>
<dbReference type="SUPFAM" id="SSF58104">
    <property type="entry name" value="Methyl-accepting chemotaxis protein (MCP) signaling domain"/>
    <property type="match status" value="1"/>
</dbReference>
<evidence type="ECO:0000259" key="11">
    <source>
        <dbReference type="PROSITE" id="PS50111"/>
    </source>
</evidence>
<feature type="domain" description="HAMP" evidence="13">
    <location>
        <begin position="212"/>
        <end position="265"/>
    </location>
</feature>
<dbReference type="InterPro" id="IPR033480">
    <property type="entry name" value="sCache_2"/>
</dbReference>
<comment type="subcellular location">
    <subcellularLocation>
        <location evidence="1">Cell inner membrane</location>
        <topology evidence="1">Multi-pass membrane protein</topology>
    </subcellularLocation>
</comment>
<dbReference type="Pfam" id="PF00015">
    <property type="entry name" value="MCPsignal"/>
    <property type="match status" value="1"/>
</dbReference>
<evidence type="ECO:0000256" key="8">
    <source>
        <dbReference type="ARBA" id="ARBA00029447"/>
    </source>
</evidence>
<keyword evidence="7 9" id="KW-0807">Transducer</keyword>
<dbReference type="PROSITE" id="PS50111">
    <property type="entry name" value="CHEMOTAXIS_TRANSDUC_2"/>
    <property type="match status" value="1"/>
</dbReference>
<feature type="transmembrane region" description="Helical" evidence="10">
    <location>
        <begin position="189"/>
        <end position="218"/>
    </location>
</feature>
<dbReference type="PROSITE" id="PS50885">
    <property type="entry name" value="HAMP"/>
    <property type="match status" value="1"/>
</dbReference>
<dbReference type="Gene3D" id="3.30.450.20">
    <property type="entry name" value="PAS domain"/>
    <property type="match status" value="1"/>
</dbReference>
<evidence type="ECO:0000256" key="9">
    <source>
        <dbReference type="PROSITE-ProRule" id="PRU00284"/>
    </source>
</evidence>
<dbReference type="Gene3D" id="1.10.8.500">
    <property type="entry name" value="HAMP domain in histidine kinase"/>
    <property type="match status" value="1"/>
</dbReference>
<evidence type="ECO:0000256" key="7">
    <source>
        <dbReference type="ARBA" id="ARBA00023224"/>
    </source>
</evidence>
<evidence type="ECO:0000256" key="4">
    <source>
        <dbReference type="ARBA" id="ARBA00022692"/>
    </source>
</evidence>
<protein>
    <submittedName>
        <fullName evidence="14">HAMP domain-containing protein</fullName>
    </submittedName>
</protein>
<evidence type="ECO:0000256" key="3">
    <source>
        <dbReference type="ARBA" id="ARBA00022519"/>
    </source>
</evidence>
<evidence type="ECO:0000256" key="2">
    <source>
        <dbReference type="ARBA" id="ARBA00022475"/>
    </source>
</evidence>
<dbReference type="EMBL" id="JABFDB010000002">
    <property type="protein sequence ID" value="NYZ19120.1"/>
    <property type="molecule type" value="Genomic_DNA"/>
</dbReference>
<evidence type="ECO:0000259" key="13">
    <source>
        <dbReference type="PROSITE" id="PS50885"/>
    </source>
</evidence>
<dbReference type="Proteomes" id="UP000584642">
    <property type="component" value="Unassembled WGS sequence"/>
</dbReference>
<evidence type="ECO:0000256" key="6">
    <source>
        <dbReference type="ARBA" id="ARBA00023136"/>
    </source>
</evidence>
<name>A0ABX2T5K0_9PROT</name>
<dbReference type="SMART" id="SM01049">
    <property type="entry name" value="Cache_2"/>
    <property type="match status" value="1"/>
</dbReference>
<dbReference type="Pfam" id="PF00672">
    <property type="entry name" value="HAMP"/>
    <property type="match status" value="1"/>
</dbReference>
<feature type="transmembrane region" description="Helical" evidence="10">
    <location>
        <begin position="12"/>
        <end position="33"/>
    </location>
</feature>
<keyword evidence="4 10" id="KW-0812">Transmembrane</keyword>
<dbReference type="PROSITE" id="PS50192">
    <property type="entry name" value="T_SNARE"/>
    <property type="match status" value="1"/>
</dbReference>
<evidence type="ECO:0000313" key="14">
    <source>
        <dbReference type="EMBL" id="NYZ19120.1"/>
    </source>
</evidence>
<dbReference type="Gene3D" id="1.10.287.950">
    <property type="entry name" value="Methyl-accepting chemotaxis protein"/>
    <property type="match status" value="1"/>
</dbReference>